<keyword evidence="3 5" id="KW-0560">Oxidoreductase</keyword>
<dbReference type="Gene3D" id="3.40.30.10">
    <property type="entry name" value="Glutaredoxin"/>
    <property type="match status" value="1"/>
</dbReference>
<dbReference type="PIRSF" id="PIRSF000303">
    <property type="entry name" value="Glutathion_perox"/>
    <property type="match status" value="1"/>
</dbReference>
<reference evidence="6" key="1">
    <citation type="submission" date="2023-07" db="EMBL/GenBank/DDBJ databases">
        <title>Genomic Encyclopedia of Type Strains, Phase IV (KMG-IV): sequencing the most valuable type-strain genomes for metagenomic binning, comparative biology and taxonomic classification.</title>
        <authorList>
            <person name="Goeker M."/>
        </authorList>
    </citation>
    <scope>NUCLEOTIDE SEQUENCE</scope>
    <source>
        <strain evidence="6">DSM 23947</strain>
    </source>
</reference>
<dbReference type="EMBL" id="JAUSUC010000055">
    <property type="protein sequence ID" value="MDQ0216521.1"/>
    <property type="molecule type" value="Genomic_DNA"/>
</dbReference>
<dbReference type="PANTHER" id="PTHR11592:SF78">
    <property type="entry name" value="GLUTATHIONE PEROXIDASE"/>
    <property type="match status" value="1"/>
</dbReference>
<keyword evidence="2 5" id="KW-0575">Peroxidase</keyword>
<gene>
    <name evidence="6" type="ORF">J2S13_002981</name>
</gene>
<dbReference type="GO" id="GO:0034599">
    <property type="term" value="P:cellular response to oxidative stress"/>
    <property type="evidence" value="ECO:0007669"/>
    <property type="project" value="TreeGrafter"/>
</dbReference>
<evidence type="ECO:0000313" key="7">
    <source>
        <dbReference type="Proteomes" id="UP001237207"/>
    </source>
</evidence>
<dbReference type="PROSITE" id="PS51355">
    <property type="entry name" value="GLUTATHIONE_PEROXID_3"/>
    <property type="match status" value="1"/>
</dbReference>
<name>A0AAJ1T4L3_9BACI</name>
<dbReference type="InterPro" id="IPR000889">
    <property type="entry name" value="Glutathione_peroxidase"/>
</dbReference>
<evidence type="ECO:0000256" key="2">
    <source>
        <dbReference type="ARBA" id="ARBA00022559"/>
    </source>
</evidence>
<feature type="active site" evidence="4">
    <location>
        <position position="36"/>
    </location>
</feature>
<accession>A0AAJ1T4L3</accession>
<evidence type="ECO:0000256" key="1">
    <source>
        <dbReference type="ARBA" id="ARBA00006926"/>
    </source>
</evidence>
<dbReference type="GO" id="GO:0004601">
    <property type="term" value="F:peroxidase activity"/>
    <property type="evidence" value="ECO:0007669"/>
    <property type="project" value="UniProtKB-KW"/>
</dbReference>
<evidence type="ECO:0000313" key="6">
    <source>
        <dbReference type="EMBL" id="MDQ0216521.1"/>
    </source>
</evidence>
<dbReference type="Pfam" id="PF00255">
    <property type="entry name" value="GSHPx"/>
    <property type="match status" value="1"/>
</dbReference>
<dbReference type="InterPro" id="IPR036249">
    <property type="entry name" value="Thioredoxin-like_sf"/>
</dbReference>
<proteinExistence type="inferred from homology"/>
<evidence type="ECO:0000256" key="5">
    <source>
        <dbReference type="RuleBase" id="RU000499"/>
    </source>
</evidence>
<dbReference type="CDD" id="cd00340">
    <property type="entry name" value="GSH_Peroxidase"/>
    <property type="match status" value="1"/>
</dbReference>
<dbReference type="AlphaFoldDB" id="A0AAJ1T4L3"/>
<organism evidence="6 7">
    <name type="scientific">Oikeobacillus pervagus</name>
    <dbReference type="NCBI Taxonomy" id="1325931"/>
    <lineage>
        <taxon>Bacteria</taxon>
        <taxon>Bacillati</taxon>
        <taxon>Bacillota</taxon>
        <taxon>Bacilli</taxon>
        <taxon>Bacillales</taxon>
        <taxon>Bacillaceae</taxon>
        <taxon>Oikeobacillus</taxon>
    </lineage>
</organism>
<dbReference type="SUPFAM" id="SSF52833">
    <property type="entry name" value="Thioredoxin-like"/>
    <property type="match status" value="1"/>
</dbReference>
<protein>
    <recommendedName>
        <fullName evidence="5">Glutathione peroxidase</fullName>
    </recommendedName>
</protein>
<comment type="caution">
    <text evidence="6">The sequence shown here is derived from an EMBL/GenBank/DDBJ whole genome shotgun (WGS) entry which is preliminary data.</text>
</comment>
<sequence>MDTIYKFQVVDLNGEMVCLSEYSDHVMLIVNTASKCGFTPQFRELQDLYDKYKDSGFVVLGFPCDQFLNQEFNTNEEIVEFCQINYHVDFPMFAKVEVKGKNIHPLFQYLTHEKRGLFHSIIKWNFTKFLIDRKGKVVKRYAPNTRPMKIEGDIQKLLS</sequence>
<dbReference type="RefSeq" id="WP_307258584.1">
    <property type="nucleotide sequence ID" value="NZ_JAUSUC010000055.1"/>
</dbReference>
<comment type="similarity">
    <text evidence="1 5">Belongs to the glutathione peroxidase family.</text>
</comment>
<dbReference type="PRINTS" id="PR01011">
    <property type="entry name" value="GLUTPROXDASE"/>
</dbReference>
<dbReference type="Proteomes" id="UP001237207">
    <property type="component" value="Unassembled WGS sequence"/>
</dbReference>
<dbReference type="PROSITE" id="PS00460">
    <property type="entry name" value="GLUTATHIONE_PEROXID_1"/>
    <property type="match status" value="1"/>
</dbReference>
<dbReference type="FunFam" id="3.40.30.10:FF:000010">
    <property type="entry name" value="Glutathione peroxidase"/>
    <property type="match status" value="1"/>
</dbReference>
<dbReference type="PANTHER" id="PTHR11592">
    <property type="entry name" value="GLUTATHIONE PEROXIDASE"/>
    <property type="match status" value="1"/>
</dbReference>
<keyword evidence="7" id="KW-1185">Reference proteome</keyword>
<evidence type="ECO:0000256" key="3">
    <source>
        <dbReference type="ARBA" id="ARBA00023002"/>
    </source>
</evidence>
<evidence type="ECO:0000256" key="4">
    <source>
        <dbReference type="PIRSR" id="PIRSR000303-1"/>
    </source>
</evidence>
<dbReference type="InterPro" id="IPR029759">
    <property type="entry name" value="GPX_AS"/>
</dbReference>